<dbReference type="PANTHER" id="PTHR22852:SF0">
    <property type="entry name" value="DENTICLELESS PROTEIN HOMOLOG"/>
    <property type="match status" value="1"/>
</dbReference>
<dbReference type="GO" id="GO:0030674">
    <property type="term" value="F:protein-macromolecule adaptor activity"/>
    <property type="evidence" value="ECO:0007669"/>
    <property type="project" value="TreeGrafter"/>
</dbReference>
<protein>
    <submittedName>
        <fullName evidence="8">WD40 repeat-like protein</fullName>
    </submittedName>
</protein>
<comment type="pathway">
    <text evidence="1">Protein modification; protein ubiquitination.</text>
</comment>
<keyword evidence="2 6" id="KW-0853">WD repeat</keyword>
<dbReference type="AlphaFoldDB" id="A0A9P5ZDG6"/>
<sequence>MLPTPSNSPRVVLAPRTNTLNTPQLKLASQSLPTPPADLKRVKRRLAIEEKPIQKRIKLDTNPMQDKLMTPTDVEVTRASRNTSFQLHTRFIASPATICRRHAPSTFPILQSFVSSNKSDVFKCHSIGEDTYLTPPYACSYSNGAKAGRTAYLAVATEQGSVHILNTSKRNDWDPEPQRTTIQPHHNGVFDVKWSLDDTSLATCSGDQSTRISCTKTGAITHVLRGHNSTVKCVAWDSSNRSLVATGGRDGAICLWDLRIGERLQGNDLIAVGPVLTIHGAHEDTIIKSKPKPRKGKQQPTPRTITSLLYPDSAPYGLVSSSSSDGILRYWDLRKPVTSKKSRSTKPVLPSEVNTSSIDPTSLHGSKRPRGIITLAQGTGPSAGLIFGIGADSRIHTYDLPTLTPRNMFSHESLQTSSFYVGLSVSPCGRWLACGGSGKKGNSFLFDVENAGRLGAAQQKGIELKGLTADVGAVDWAQDSLATCLDDGLVRVWRPDLEMHIQCLKAPKENRWDWVCST</sequence>
<feature type="compositionally biased region" description="Polar residues" evidence="7">
    <location>
        <begin position="298"/>
        <end position="307"/>
    </location>
</feature>
<evidence type="ECO:0000256" key="3">
    <source>
        <dbReference type="ARBA" id="ARBA00022737"/>
    </source>
</evidence>
<evidence type="ECO:0000256" key="2">
    <source>
        <dbReference type="ARBA" id="ARBA00022574"/>
    </source>
</evidence>
<evidence type="ECO:0000313" key="9">
    <source>
        <dbReference type="Proteomes" id="UP000807469"/>
    </source>
</evidence>
<evidence type="ECO:0000313" key="8">
    <source>
        <dbReference type="EMBL" id="KAF9485426.1"/>
    </source>
</evidence>
<dbReference type="PANTHER" id="PTHR22852">
    <property type="entry name" value="LETHAL 2 DENTICLELESS PROTEIN RETINOIC ACID-REGULATED NUCLEAR MATRIX-ASSOCIATED PROTEIN"/>
    <property type="match status" value="1"/>
</dbReference>
<evidence type="ECO:0000256" key="5">
    <source>
        <dbReference type="ARBA" id="ARBA00038344"/>
    </source>
</evidence>
<dbReference type="Pfam" id="PF00400">
    <property type="entry name" value="WD40"/>
    <property type="match status" value="2"/>
</dbReference>
<dbReference type="Gene3D" id="2.130.10.10">
    <property type="entry name" value="YVTN repeat-like/Quinoprotein amine dehydrogenase"/>
    <property type="match status" value="2"/>
</dbReference>
<dbReference type="OrthoDB" id="2096344at2759"/>
<dbReference type="InterPro" id="IPR015943">
    <property type="entry name" value="WD40/YVTN_repeat-like_dom_sf"/>
</dbReference>
<evidence type="ECO:0000256" key="1">
    <source>
        <dbReference type="ARBA" id="ARBA00004906"/>
    </source>
</evidence>
<dbReference type="PROSITE" id="PS50294">
    <property type="entry name" value="WD_REPEATS_REGION"/>
    <property type="match status" value="1"/>
</dbReference>
<evidence type="ECO:0000256" key="4">
    <source>
        <dbReference type="ARBA" id="ARBA00022786"/>
    </source>
</evidence>
<dbReference type="PROSITE" id="PS00678">
    <property type="entry name" value="WD_REPEATS_1"/>
    <property type="match status" value="1"/>
</dbReference>
<proteinExistence type="inferred from homology"/>
<dbReference type="PROSITE" id="PS50082">
    <property type="entry name" value="WD_REPEATS_2"/>
    <property type="match status" value="1"/>
</dbReference>
<dbReference type="InterPro" id="IPR051865">
    <property type="entry name" value="WD-repeat_CDT2_adapter"/>
</dbReference>
<comment type="caution">
    <text evidence="8">The sequence shown here is derived from an EMBL/GenBank/DDBJ whole genome shotgun (WGS) entry which is preliminary data.</text>
</comment>
<accession>A0A9P5ZDG6</accession>
<dbReference type="SUPFAM" id="SSF50978">
    <property type="entry name" value="WD40 repeat-like"/>
    <property type="match status" value="1"/>
</dbReference>
<organism evidence="8 9">
    <name type="scientific">Pholiota conissans</name>
    <dbReference type="NCBI Taxonomy" id="109636"/>
    <lineage>
        <taxon>Eukaryota</taxon>
        <taxon>Fungi</taxon>
        <taxon>Dikarya</taxon>
        <taxon>Basidiomycota</taxon>
        <taxon>Agaricomycotina</taxon>
        <taxon>Agaricomycetes</taxon>
        <taxon>Agaricomycetidae</taxon>
        <taxon>Agaricales</taxon>
        <taxon>Agaricineae</taxon>
        <taxon>Strophariaceae</taxon>
        <taxon>Pholiota</taxon>
    </lineage>
</organism>
<feature type="region of interest" description="Disordered" evidence="7">
    <location>
        <begin position="286"/>
        <end position="308"/>
    </location>
</feature>
<name>A0A9P5ZDG6_9AGAR</name>
<dbReference type="InterPro" id="IPR036322">
    <property type="entry name" value="WD40_repeat_dom_sf"/>
</dbReference>
<dbReference type="EMBL" id="MU155136">
    <property type="protein sequence ID" value="KAF9485426.1"/>
    <property type="molecule type" value="Genomic_DNA"/>
</dbReference>
<feature type="region of interest" description="Disordered" evidence="7">
    <location>
        <begin position="341"/>
        <end position="368"/>
    </location>
</feature>
<dbReference type="InterPro" id="IPR019775">
    <property type="entry name" value="WD40_repeat_CS"/>
</dbReference>
<comment type="similarity">
    <text evidence="5">Belongs to the WD repeat cdt2 family.</text>
</comment>
<dbReference type="GO" id="GO:0005634">
    <property type="term" value="C:nucleus"/>
    <property type="evidence" value="ECO:0007669"/>
    <property type="project" value="TreeGrafter"/>
</dbReference>
<keyword evidence="3" id="KW-0677">Repeat</keyword>
<dbReference type="GO" id="GO:0043161">
    <property type="term" value="P:proteasome-mediated ubiquitin-dependent protein catabolic process"/>
    <property type="evidence" value="ECO:0007669"/>
    <property type="project" value="TreeGrafter"/>
</dbReference>
<keyword evidence="4" id="KW-0833">Ubl conjugation pathway</keyword>
<dbReference type="Proteomes" id="UP000807469">
    <property type="component" value="Unassembled WGS sequence"/>
</dbReference>
<dbReference type="SMART" id="SM00320">
    <property type="entry name" value="WD40"/>
    <property type="match status" value="5"/>
</dbReference>
<feature type="repeat" description="WD" evidence="6">
    <location>
        <begin position="224"/>
        <end position="266"/>
    </location>
</feature>
<evidence type="ECO:0000256" key="6">
    <source>
        <dbReference type="PROSITE-ProRule" id="PRU00221"/>
    </source>
</evidence>
<evidence type="ECO:0000256" key="7">
    <source>
        <dbReference type="SAM" id="MobiDB-lite"/>
    </source>
</evidence>
<feature type="compositionally biased region" description="Polar residues" evidence="7">
    <location>
        <begin position="352"/>
        <end position="364"/>
    </location>
</feature>
<keyword evidence="9" id="KW-1185">Reference proteome</keyword>
<reference evidence="8" key="1">
    <citation type="submission" date="2020-11" db="EMBL/GenBank/DDBJ databases">
        <authorList>
            <consortium name="DOE Joint Genome Institute"/>
            <person name="Ahrendt S."/>
            <person name="Riley R."/>
            <person name="Andreopoulos W."/>
            <person name="Labutti K."/>
            <person name="Pangilinan J."/>
            <person name="Ruiz-Duenas F.J."/>
            <person name="Barrasa J.M."/>
            <person name="Sanchez-Garcia M."/>
            <person name="Camarero S."/>
            <person name="Miyauchi S."/>
            <person name="Serrano A."/>
            <person name="Linde D."/>
            <person name="Babiker R."/>
            <person name="Drula E."/>
            <person name="Ayuso-Fernandez I."/>
            <person name="Pacheco R."/>
            <person name="Padilla G."/>
            <person name="Ferreira P."/>
            <person name="Barriuso J."/>
            <person name="Kellner H."/>
            <person name="Castanera R."/>
            <person name="Alfaro M."/>
            <person name="Ramirez L."/>
            <person name="Pisabarro A.G."/>
            <person name="Kuo A."/>
            <person name="Tritt A."/>
            <person name="Lipzen A."/>
            <person name="He G."/>
            <person name="Yan M."/>
            <person name="Ng V."/>
            <person name="Cullen D."/>
            <person name="Martin F."/>
            <person name="Rosso M.-N."/>
            <person name="Henrissat B."/>
            <person name="Hibbett D."/>
            <person name="Martinez A.T."/>
            <person name="Grigoriev I.V."/>
        </authorList>
    </citation>
    <scope>NUCLEOTIDE SEQUENCE</scope>
    <source>
        <strain evidence="8">CIRM-BRFM 674</strain>
    </source>
</reference>
<gene>
    <name evidence="8" type="ORF">BDN70DRAFT_980664</name>
</gene>
<dbReference type="InterPro" id="IPR001680">
    <property type="entry name" value="WD40_rpt"/>
</dbReference>